<dbReference type="Gene3D" id="3.20.20.70">
    <property type="entry name" value="Aldolase class I"/>
    <property type="match status" value="2"/>
</dbReference>
<dbReference type="Pfam" id="PF00023">
    <property type="entry name" value="Ank"/>
    <property type="match status" value="1"/>
</dbReference>
<evidence type="ECO:0000256" key="10">
    <source>
        <dbReference type="SAM" id="Phobius"/>
    </source>
</evidence>
<feature type="domain" description="Dihydroorotate dehydrogenase catalytic" evidence="11">
    <location>
        <begin position="347"/>
        <end position="413"/>
    </location>
</feature>
<dbReference type="EMBL" id="LSRX01000494">
    <property type="protein sequence ID" value="OLP95688.1"/>
    <property type="molecule type" value="Genomic_DNA"/>
</dbReference>
<keyword evidence="5" id="KW-0560">Oxidoreductase</keyword>
<evidence type="ECO:0000313" key="12">
    <source>
        <dbReference type="EMBL" id="OLP95688.1"/>
    </source>
</evidence>
<dbReference type="PROSITE" id="PS50088">
    <property type="entry name" value="ANK_REPEAT"/>
    <property type="match status" value="1"/>
</dbReference>
<evidence type="ECO:0000256" key="5">
    <source>
        <dbReference type="ARBA" id="ARBA00023002"/>
    </source>
</evidence>
<evidence type="ECO:0000259" key="11">
    <source>
        <dbReference type="Pfam" id="PF01180"/>
    </source>
</evidence>
<evidence type="ECO:0000256" key="3">
    <source>
        <dbReference type="ARBA" id="ARBA00013068"/>
    </source>
</evidence>
<dbReference type="PANTHER" id="PTHR24126">
    <property type="entry name" value="ANKYRIN REPEAT, PH AND SEC7 DOMAIN CONTAINING PROTEIN SECG-RELATED"/>
    <property type="match status" value="1"/>
</dbReference>
<keyword evidence="10" id="KW-0472">Membrane</keyword>
<dbReference type="InterPro" id="IPR013785">
    <property type="entry name" value="Aldolase_TIM"/>
</dbReference>
<evidence type="ECO:0000256" key="4">
    <source>
        <dbReference type="ARBA" id="ARBA00022737"/>
    </source>
</evidence>
<evidence type="ECO:0000256" key="8">
    <source>
        <dbReference type="ARBA" id="ARBA00023239"/>
    </source>
</evidence>
<dbReference type="UniPathway" id="UPA00109">
    <property type="reaction ID" value="UER00183"/>
</dbReference>
<keyword evidence="4" id="KW-0677">Repeat</keyword>
<evidence type="ECO:0000256" key="9">
    <source>
        <dbReference type="PROSITE-ProRule" id="PRU00023"/>
    </source>
</evidence>
<evidence type="ECO:0000256" key="7">
    <source>
        <dbReference type="ARBA" id="ARBA00023152"/>
    </source>
</evidence>
<dbReference type="Proteomes" id="UP000186817">
    <property type="component" value="Unassembled WGS sequence"/>
</dbReference>
<name>A0A1Q9DKK5_SYMMI</name>
<comment type="similarity">
    <text evidence="2">Belongs to the class I fructose-bisphosphate aldolase family.</text>
</comment>
<dbReference type="AlphaFoldDB" id="A0A1Q9DKK5"/>
<dbReference type="SUPFAM" id="SSF51569">
    <property type="entry name" value="Aldolase"/>
    <property type="match status" value="1"/>
</dbReference>
<keyword evidence="13" id="KW-1185">Reference proteome</keyword>
<dbReference type="GO" id="GO:0006096">
    <property type="term" value="P:glycolytic process"/>
    <property type="evidence" value="ECO:0007669"/>
    <property type="project" value="UniProtKB-UniPathway"/>
</dbReference>
<dbReference type="InterPro" id="IPR002110">
    <property type="entry name" value="Ankyrin_rpt"/>
</dbReference>
<comment type="pathway">
    <text evidence="1">Carbohydrate degradation; glycolysis; D-glyceraldehyde 3-phosphate and glycerone phosphate from D-glucose: step 4/4.</text>
</comment>
<evidence type="ECO:0000313" key="13">
    <source>
        <dbReference type="Proteomes" id="UP000186817"/>
    </source>
</evidence>
<dbReference type="SMART" id="SM00248">
    <property type="entry name" value="ANK"/>
    <property type="match status" value="4"/>
</dbReference>
<keyword evidence="8" id="KW-0456">Lyase</keyword>
<keyword evidence="6 9" id="KW-0040">ANK repeat</keyword>
<sequence>MLLGLVRSARQKCLLGEPRQRSIRTARAYLPCLALATLAAAPLALSPAFVGEKDVKWARGGQRCLACEEGHATSPGSLRINFCGRPAKGYTPVFYDDPGTNTASVNAGDYNLYVGGGAINLAFLKELGLPRSNKYQDLHEAMLKAASSTPGQLVASSALPGKEVDAFLAELGLMASFARVPAVNGPDAVVGAAFLDVLGPEHRPRSIKNVAMLYVVGPKGTGATGGQGPTVDSNAAFLQSVEEMAANALLAVAEYNSLLDEEETLPRIQEVQFCLVSGGVYMHPESSKLDVATAIVRGLRRGADAKAAPTVRFAYDSNSFEDAVGIEEPGHDDAAYGCQGTKESRRLQRELISEAFEKTQGDIAIIASGGLRNARDALDAVEAGATVVQISTLLLEEGPVACRQMKDGMAQLLMQEGHLNLKSVVGSAVLRRTGKTKQKKRNPWKPKPTSSAVFWCVQAGCFIVAVQYFYSNVVRNMNEYDVNLEAVAFTIDTCAAGPDAMVPLSDQVARYTVRTLTRTLPPATGAVLLLAGEVAPEEAVRNAKAVQDEAADMTWKVAPVYGTGLLKPVISAWASGEEDTARELLQRWAGGLLPAMSHNYADLHPMWVVKLTDILNMPEGPPPVHEELQKAGVLVLHEPHFSTIFVSHQWLGAAHPDHAGNQFRTLRTCIANILSGSLKLAPGSADTGVVMGAWQHGLSPSEVSKMRGSYVWFDWFSIPQQGDTYNFALAVQSIPSFVDACDFFVALVPTIPHFDTGLDCNFVSWIDRGWCRAEMWCRLLCDRPTSPIIVILDYDHAIFAMPSQCLQYPPHTGKFSVPADRIEVNKFIRIALRNKIGQLEMRTAAVDTCRYFKARFEDILGLPPAKRNPSSFASHFGFGSREQAVDENTFSMSAVACAVLSKDVKMLGWLLRAGSSFQKRLDAMTDVGISPGWTPLHLAASCQDPAPLEQLLTVRANPNTTDAAGISVLAACSSGKAVEMLVHFRADVNLRRAPSFKTALQGSCARFNETEAVAALIECRAHVHRAELCCLAMAGTMRPHAVQLAQLLLSGRAEVNASPQSSGRERSMELACRAWAVVGEPPIAVRYLAESSSTALGHACFWGSANLAAFLLGARADPRERNRRGNTPLQLARHQRIRLLDACKSAQLADAESPS</sequence>
<protein>
    <recommendedName>
        <fullName evidence="3">fructose-bisphosphate aldolase</fullName>
        <ecNumber evidence="3">4.1.2.13</ecNumber>
    </recommendedName>
</protein>
<keyword evidence="7" id="KW-0324">Glycolysis</keyword>
<accession>A0A1Q9DKK5</accession>
<evidence type="ECO:0000256" key="1">
    <source>
        <dbReference type="ARBA" id="ARBA00004714"/>
    </source>
</evidence>
<dbReference type="SUPFAM" id="SSF48403">
    <property type="entry name" value="Ankyrin repeat"/>
    <property type="match status" value="1"/>
</dbReference>
<keyword evidence="10" id="KW-0812">Transmembrane</keyword>
<dbReference type="InterPro" id="IPR000741">
    <property type="entry name" value="FBA_I"/>
</dbReference>
<dbReference type="PANTHER" id="PTHR24126:SF14">
    <property type="entry name" value="ANK_REP_REGION DOMAIN-CONTAINING PROTEIN"/>
    <property type="match status" value="1"/>
</dbReference>
<reference evidence="12 13" key="1">
    <citation type="submission" date="2016-02" db="EMBL/GenBank/DDBJ databases">
        <title>Genome analysis of coral dinoflagellate symbionts highlights evolutionary adaptations to a symbiotic lifestyle.</title>
        <authorList>
            <person name="Aranda M."/>
            <person name="Li Y."/>
            <person name="Liew Y.J."/>
            <person name="Baumgarten S."/>
            <person name="Simakov O."/>
            <person name="Wilson M."/>
            <person name="Piel J."/>
            <person name="Ashoor H."/>
            <person name="Bougouffa S."/>
            <person name="Bajic V.B."/>
            <person name="Ryu T."/>
            <person name="Ravasi T."/>
            <person name="Bayer T."/>
            <person name="Micklem G."/>
            <person name="Kim H."/>
            <person name="Bhak J."/>
            <person name="Lajeunesse T.C."/>
            <person name="Voolstra C.R."/>
        </authorList>
    </citation>
    <scope>NUCLEOTIDE SEQUENCE [LARGE SCALE GENOMIC DNA]</scope>
    <source>
        <strain evidence="12 13">CCMP2467</strain>
    </source>
</reference>
<dbReference type="OrthoDB" id="441193at2759"/>
<dbReference type="Pfam" id="PF01180">
    <property type="entry name" value="DHO_dh"/>
    <property type="match status" value="1"/>
</dbReference>
<keyword evidence="10" id="KW-1133">Transmembrane helix</keyword>
<comment type="caution">
    <text evidence="12">The sequence shown here is derived from an EMBL/GenBank/DDBJ whole genome shotgun (WGS) entry which is preliminary data.</text>
</comment>
<evidence type="ECO:0000256" key="6">
    <source>
        <dbReference type="ARBA" id="ARBA00023043"/>
    </source>
</evidence>
<dbReference type="Pfam" id="PF00274">
    <property type="entry name" value="Glycolytic"/>
    <property type="match status" value="1"/>
</dbReference>
<dbReference type="SUPFAM" id="SSF51395">
    <property type="entry name" value="FMN-linked oxidoreductases"/>
    <property type="match status" value="1"/>
</dbReference>
<feature type="transmembrane region" description="Helical" evidence="10">
    <location>
        <begin position="28"/>
        <end position="50"/>
    </location>
</feature>
<feature type="repeat" description="ANK" evidence="9">
    <location>
        <begin position="931"/>
        <end position="963"/>
    </location>
</feature>
<dbReference type="InterPro" id="IPR005720">
    <property type="entry name" value="Dihydroorotate_DH_cat"/>
</dbReference>
<evidence type="ECO:0000256" key="2">
    <source>
        <dbReference type="ARBA" id="ARBA00010387"/>
    </source>
</evidence>
<dbReference type="GO" id="GO:0005737">
    <property type="term" value="C:cytoplasm"/>
    <property type="evidence" value="ECO:0007669"/>
    <property type="project" value="InterPro"/>
</dbReference>
<gene>
    <name evidence="12" type="ORF">AK812_SmicGene22157</name>
</gene>
<dbReference type="GO" id="GO:0004332">
    <property type="term" value="F:fructose-bisphosphate aldolase activity"/>
    <property type="evidence" value="ECO:0007669"/>
    <property type="project" value="UniProtKB-EC"/>
</dbReference>
<proteinExistence type="inferred from homology"/>
<dbReference type="GO" id="GO:0016627">
    <property type="term" value="F:oxidoreductase activity, acting on the CH-CH group of donors"/>
    <property type="evidence" value="ECO:0007669"/>
    <property type="project" value="InterPro"/>
</dbReference>
<organism evidence="12 13">
    <name type="scientific">Symbiodinium microadriaticum</name>
    <name type="common">Dinoflagellate</name>
    <name type="synonym">Zooxanthella microadriatica</name>
    <dbReference type="NCBI Taxonomy" id="2951"/>
    <lineage>
        <taxon>Eukaryota</taxon>
        <taxon>Sar</taxon>
        <taxon>Alveolata</taxon>
        <taxon>Dinophyceae</taxon>
        <taxon>Suessiales</taxon>
        <taxon>Symbiodiniaceae</taxon>
        <taxon>Symbiodinium</taxon>
    </lineage>
</organism>
<dbReference type="InterPro" id="IPR036770">
    <property type="entry name" value="Ankyrin_rpt-contain_sf"/>
</dbReference>
<dbReference type="EC" id="4.1.2.13" evidence="3"/>
<dbReference type="Gene3D" id="1.25.40.20">
    <property type="entry name" value="Ankyrin repeat-containing domain"/>
    <property type="match status" value="2"/>
</dbReference>